<reference evidence="4" key="1">
    <citation type="submission" date="2018-04" db="EMBL/GenBank/DDBJ databases">
        <authorList>
            <person name="Cornet L."/>
        </authorList>
    </citation>
    <scope>NUCLEOTIDE SEQUENCE [LARGE SCALE GENOMIC DNA]</scope>
</reference>
<feature type="coiled-coil region" evidence="1">
    <location>
        <begin position="285"/>
        <end position="312"/>
    </location>
</feature>
<evidence type="ECO:0000256" key="1">
    <source>
        <dbReference type="SAM" id="Coils"/>
    </source>
</evidence>
<feature type="coiled-coil region" evidence="1">
    <location>
        <begin position="456"/>
        <end position="511"/>
    </location>
</feature>
<comment type="caution">
    <text evidence="3">The sequence shown here is derived from an EMBL/GenBank/DDBJ whole genome shotgun (WGS) entry which is preliminary data.</text>
</comment>
<protein>
    <submittedName>
        <fullName evidence="3">Uncharacterized protein</fullName>
    </submittedName>
</protein>
<evidence type="ECO:0000313" key="4">
    <source>
        <dbReference type="Proteomes" id="UP000249794"/>
    </source>
</evidence>
<accession>A0A2W4XV67</accession>
<organism evidence="3 4">
    <name type="scientific">Phormidesmis priestleyi</name>
    <dbReference type="NCBI Taxonomy" id="268141"/>
    <lineage>
        <taxon>Bacteria</taxon>
        <taxon>Bacillati</taxon>
        <taxon>Cyanobacteriota</taxon>
        <taxon>Cyanophyceae</taxon>
        <taxon>Leptolyngbyales</taxon>
        <taxon>Leptolyngbyaceae</taxon>
        <taxon>Phormidesmis</taxon>
    </lineage>
</organism>
<evidence type="ECO:0000313" key="3">
    <source>
        <dbReference type="EMBL" id="PZO60257.1"/>
    </source>
</evidence>
<feature type="coiled-coil region" evidence="1">
    <location>
        <begin position="98"/>
        <end position="156"/>
    </location>
</feature>
<evidence type="ECO:0000256" key="2">
    <source>
        <dbReference type="SAM" id="MobiDB-lite"/>
    </source>
</evidence>
<dbReference type="Proteomes" id="UP000249794">
    <property type="component" value="Unassembled WGS sequence"/>
</dbReference>
<dbReference type="InterPro" id="IPR047813">
    <property type="entry name" value="HmpF"/>
</dbReference>
<keyword evidence="1" id="KW-0175">Coiled coil</keyword>
<dbReference type="EMBL" id="QBMP01000013">
    <property type="protein sequence ID" value="PZO60257.1"/>
    <property type="molecule type" value="Genomic_DNA"/>
</dbReference>
<sequence>MGNGKAEFRLLACQRSEHDWSAVPGDEVIPAPDDASYGSDTLVMIDLNNGRQVQRHEGAGRALVNILQSFSSLSKKFKSQGEEIEQWKESLTYQSQALNRREMEMEARQEEIDQAEVDLAQIEAQKQEIEAQRVAVEAQKADIDALQAELARKNLDLEGAWAHLNGEIQRFEERQEVAQAEAQENAGHRNSGLSEEQADQMRAAIARLGEATISAAAAEAELTIAFDLISHYQAEIGEKQQILDQKRSEVVSTQADLTAQQAALSEAQRSLSETELALGTTQSTLQQQQSLLGAKQEQNQLLTEQLKNQTNLHQQMYKLLNVSDKVRLSKKVDVAALEAMSEADLQALVSKLEQDLARMSHFVDDQEEELRLQQEDIDALQSQADSADEYERLQLETEIAEEKDRHVMLNRTLVGQRRNMLEREEVLSQHQAVLLRRQGLAADGPSTNAAELEPLLNEIDNLRARLGEQIQQVEAESADIQAAIDGLKQTRQQQQEMIESHRQAVDSTQETCCVQQQTISEAQGQIALYESLLPSIASQLEGCYEKLEAISAVINQMQAVEAQQQMAIADAQQIVQALGSAEPALVS</sequence>
<feature type="region of interest" description="Disordered" evidence="2">
    <location>
        <begin position="175"/>
        <end position="198"/>
    </location>
</feature>
<name>A0A2W4XV67_9CYAN</name>
<gene>
    <name evidence="3" type="ORF">DCF15_02550</name>
</gene>
<reference evidence="3 4" key="2">
    <citation type="submission" date="2018-06" db="EMBL/GenBank/DDBJ databases">
        <title>Metagenomic assembly of (sub)arctic Cyanobacteria and their associated microbiome from non-axenic cultures.</title>
        <authorList>
            <person name="Baurain D."/>
        </authorList>
    </citation>
    <scope>NUCLEOTIDE SEQUENCE [LARGE SCALE GENOMIC DNA]</scope>
    <source>
        <strain evidence="3">ULC027bin1</strain>
    </source>
</reference>
<feature type="coiled-coil region" evidence="1">
    <location>
        <begin position="349"/>
        <end position="383"/>
    </location>
</feature>
<proteinExistence type="predicted"/>
<dbReference type="AlphaFoldDB" id="A0A2W4XV67"/>
<dbReference type="NCBIfam" id="NF038350">
    <property type="entry name" value="taxis_HmpF"/>
    <property type="match status" value="1"/>
</dbReference>